<accession>A0A0V8JE78</accession>
<keyword evidence="2" id="KW-1185">Reference proteome</keyword>
<name>A0A0V8JE78_9BACL</name>
<organism evidence="1 2">
    <name type="scientific">Fictibacillus enclensis</name>
    <dbReference type="NCBI Taxonomy" id="1017270"/>
    <lineage>
        <taxon>Bacteria</taxon>
        <taxon>Bacillati</taxon>
        <taxon>Bacillota</taxon>
        <taxon>Bacilli</taxon>
        <taxon>Bacillales</taxon>
        <taxon>Fictibacillaceae</taxon>
        <taxon>Fictibacillus</taxon>
    </lineage>
</organism>
<protein>
    <submittedName>
        <fullName evidence="1">Uncharacterized protein</fullName>
    </submittedName>
</protein>
<gene>
    <name evidence="1" type="ORF">AS030_07590</name>
</gene>
<reference evidence="1 2" key="1">
    <citation type="journal article" date="2014" name="Antonie Van Leeuwenhoek">
        <title>Fictibacillus enclensis sp. nov., isolated from marine sediment.</title>
        <authorList>
            <person name="Dastager S.G."/>
            <person name="Mawlankar R."/>
            <person name="Srinivasan K."/>
            <person name="Tang S.K."/>
            <person name="Lee J.C."/>
            <person name="Ramana V.V."/>
            <person name="Shouche Y.S."/>
        </authorList>
    </citation>
    <scope>NUCLEOTIDE SEQUENCE [LARGE SCALE GENOMIC DNA]</scope>
    <source>
        <strain evidence="1 2">NIO-1003</strain>
    </source>
</reference>
<proteinExistence type="predicted"/>
<evidence type="ECO:0000313" key="2">
    <source>
        <dbReference type="Proteomes" id="UP000054099"/>
    </source>
</evidence>
<dbReference type="EMBL" id="LNQN01000001">
    <property type="protein sequence ID" value="KSU85358.1"/>
    <property type="molecule type" value="Genomic_DNA"/>
</dbReference>
<dbReference type="Proteomes" id="UP000054099">
    <property type="component" value="Unassembled WGS sequence"/>
</dbReference>
<dbReference type="AlphaFoldDB" id="A0A0V8JE78"/>
<comment type="caution">
    <text evidence="1">The sequence shown here is derived from an EMBL/GenBank/DDBJ whole genome shotgun (WGS) entry which is preliminary data.</text>
</comment>
<dbReference type="Gene3D" id="1.20.1720.10">
    <property type="entry name" value="Multidrug resistance protein D"/>
    <property type="match status" value="1"/>
</dbReference>
<dbReference type="RefSeq" id="WP_061970110.1">
    <property type="nucleotide sequence ID" value="NZ_FMAV01000001.1"/>
</dbReference>
<sequence length="79" mass="8276">MVIRNSRIGSSFFSETTMPLAMQNQQRAAGSASALLGLLPFILGGAAAPLVGLSPGILNYPSLLLLRYLTLTKGISKKA</sequence>
<evidence type="ECO:0000313" key="1">
    <source>
        <dbReference type="EMBL" id="KSU85358.1"/>
    </source>
</evidence>